<dbReference type="PROSITE" id="PS51722">
    <property type="entry name" value="G_TR_2"/>
    <property type="match status" value="1"/>
</dbReference>
<dbReference type="GO" id="GO:0005525">
    <property type="term" value="F:GTP binding"/>
    <property type="evidence" value="ECO:0007669"/>
    <property type="project" value="UniProtKB-UniRule"/>
</dbReference>
<dbReference type="GO" id="GO:0003924">
    <property type="term" value="F:GTPase activity"/>
    <property type="evidence" value="ECO:0007669"/>
    <property type="project" value="UniProtKB-UniRule"/>
</dbReference>
<evidence type="ECO:0000256" key="6">
    <source>
        <dbReference type="ARBA" id="ARBA00023134"/>
    </source>
</evidence>
<evidence type="ECO:0000256" key="8">
    <source>
        <dbReference type="ARBA" id="ARBA00050293"/>
    </source>
</evidence>
<dbReference type="InterPro" id="IPR031157">
    <property type="entry name" value="G_TR_CS"/>
</dbReference>
<name>A0A0G1TRU5_9BACT</name>
<dbReference type="SUPFAM" id="SSF54980">
    <property type="entry name" value="EF-G C-terminal domain-like"/>
    <property type="match status" value="2"/>
</dbReference>
<proteinExistence type="inferred from homology"/>
<reference evidence="14 15" key="1">
    <citation type="journal article" date="2015" name="Nature">
        <title>rRNA introns, odd ribosomes, and small enigmatic genomes across a large radiation of phyla.</title>
        <authorList>
            <person name="Brown C.T."/>
            <person name="Hug L.A."/>
            <person name="Thomas B.C."/>
            <person name="Sharon I."/>
            <person name="Castelle C.J."/>
            <person name="Singh A."/>
            <person name="Wilkins M.J."/>
            <person name="Williams K.H."/>
            <person name="Banfield J.F."/>
        </authorList>
    </citation>
    <scope>NUCLEOTIDE SEQUENCE [LARGE SCALE GENOMIC DNA]</scope>
</reference>
<dbReference type="EC" id="3.6.5.n1" evidence="11 12"/>
<feature type="binding site" evidence="12">
    <location>
        <begin position="14"/>
        <end position="19"/>
    </location>
    <ligand>
        <name>GTP</name>
        <dbReference type="ChEBI" id="CHEBI:37565"/>
    </ligand>
</feature>
<dbReference type="InterPro" id="IPR035654">
    <property type="entry name" value="LepA_IV"/>
</dbReference>
<dbReference type="NCBIfam" id="TIGR01393">
    <property type="entry name" value="lepA"/>
    <property type="match status" value="1"/>
</dbReference>
<dbReference type="PANTHER" id="PTHR43512">
    <property type="entry name" value="TRANSLATION FACTOR GUF1-RELATED"/>
    <property type="match status" value="1"/>
</dbReference>
<organism evidence="14 15">
    <name type="scientific">Candidatus Amesbacteria bacterium GW2011_GWA2_47_11</name>
    <dbReference type="NCBI Taxonomy" id="1618357"/>
    <lineage>
        <taxon>Bacteria</taxon>
        <taxon>Candidatus Amesiibacteriota</taxon>
    </lineage>
</organism>
<protein>
    <recommendedName>
        <fullName evidence="11 12">Elongation factor 4</fullName>
        <shortName evidence="12">EF-4</shortName>
        <ecNumber evidence="11 12">3.6.5.n1</ecNumber>
    </recommendedName>
    <alternativeName>
        <fullName evidence="12">Ribosomal back-translocase LepA</fullName>
    </alternativeName>
</protein>
<feature type="binding site" evidence="12">
    <location>
        <begin position="147"/>
        <end position="150"/>
    </location>
    <ligand>
        <name>GTP</name>
        <dbReference type="ChEBI" id="CHEBI:37565"/>
    </ligand>
</feature>
<evidence type="ECO:0000313" key="14">
    <source>
        <dbReference type="EMBL" id="KKU56883.1"/>
    </source>
</evidence>
<dbReference type="Pfam" id="PF03144">
    <property type="entry name" value="GTP_EFTU_D2"/>
    <property type="match status" value="1"/>
</dbReference>
<comment type="function">
    <text evidence="9 12">Required for accurate and efficient protein synthesis under certain stress conditions. May act as a fidelity factor of the translation reaction, by catalyzing a one-codon backward translocation of tRNAs on improperly translocated ribosomes. Back-translocation proceeds from a post-translocation (POST) complex to a pre-translocation (PRE) complex, thus giving elongation factor G a second chance to translocate the tRNAs correctly. Binds to ribosomes in a GTP-dependent manner.</text>
</comment>
<dbReference type="InterPro" id="IPR004161">
    <property type="entry name" value="EFTu-like_2"/>
</dbReference>
<dbReference type="Pfam" id="PF00679">
    <property type="entry name" value="EFG_C"/>
    <property type="match status" value="1"/>
</dbReference>
<dbReference type="Gene3D" id="2.40.30.10">
    <property type="entry name" value="Translation factors"/>
    <property type="match status" value="1"/>
</dbReference>
<dbReference type="Proteomes" id="UP000034607">
    <property type="component" value="Unassembled WGS sequence"/>
</dbReference>
<dbReference type="EMBL" id="LCNM01000002">
    <property type="protein sequence ID" value="KKU56883.1"/>
    <property type="molecule type" value="Genomic_DNA"/>
</dbReference>
<dbReference type="InterPro" id="IPR000795">
    <property type="entry name" value="T_Tr_GTP-bd_dom"/>
</dbReference>
<dbReference type="InterPro" id="IPR005225">
    <property type="entry name" value="Small_GTP-bd"/>
</dbReference>
<keyword evidence="3 12" id="KW-0547">Nucleotide-binding</keyword>
<evidence type="ECO:0000256" key="12">
    <source>
        <dbReference type="HAMAP-Rule" id="MF_00071"/>
    </source>
</evidence>
<dbReference type="Gene3D" id="3.30.70.870">
    <property type="entry name" value="Elongation Factor G (Translational Gtpase), domain 3"/>
    <property type="match status" value="1"/>
</dbReference>
<dbReference type="PANTHER" id="PTHR43512:SF4">
    <property type="entry name" value="TRANSLATION FACTOR GUF1 HOMOLOG, CHLOROPLASTIC"/>
    <property type="match status" value="1"/>
</dbReference>
<evidence type="ECO:0000256" key="10">
    <source>
        <dbReference type="ARBA" id="ARBA00061052"/>
    </source>
</evidence>
<evidence type="ECO:0000256" key="9">
    <source>
        <dbReference type="ARBA" id="ARBA00057626"/>
    </source>
</evidence>
<keyword evidence="5 12" id="KW-0648">Protein biosynthesis</keyword>
<sequence>MQNIRNFAIIAHIDHGKSTLADRMLELTGTVSPRQMRAQLLDSNPIERERGITIKLAPVRMEMKYGFENGQFKIYPKDTKILNFEFCTLNLIDTPGHVDFSYEVNRSLAACEGAILLVDATQGVQAQTLAHFHQAQKLGLTIIPIINKIDVATADIEGTKRQIHDILNLDLDSILFISAKTGQGVPELLEAIINRIPPPRTTADGSLTRALVFNSNFDPHLGVIAWIRVVDGQIRTHDKLFLLGTHTETSALEVGFFTPERKPCPTLHAGEVGYVVTTLKDISRLTVGDTITVMNQEPSTINPLPGYQPVKPVVFISLHPTDGSQINLLRDSLARLRLQDSSLTFFPEFSPALGNGFRVGLLGLLHADIVQERLEREFGLNLIAAAPSVSYEIITTNHELSTISKAMDLPDPSQIKTIREPFILLSIYVPEDYLGAVMQLTHSRRGQLQNLEHLARIIHLTYSFPLAELLKDYYDQLKSVSQGFATLDYELSGFYPADLVKLEVLVAGQPVDAMSQIVPRLSAPRVAKALVERLIDLIPRQQFEVAVQAAVGSKILARADVKAFRKDVTAKLYGGDQTRKDKLLKKQKKGKARMKRVGRVDIPQEAFLAILKVS</sequence>
<dbReference type="PROSITE" id="PS00301">
    <property type="entry name" value="G_TR_1"/>
    <property type="match status" value="1"/>
</dbReference>
<comment type="subcellular location">
    <subcellularLocation>
        <location evidence="12">Cell membrane</location>
        <topology evidence="12">Peripheral membrane protein</topology>
        <orientation evidence="12">Cytoplasmic side</orientation>
    </subcellularLocation>
</comment>
<comment type="caution">
    <text evidence="14">The sequence shown here is derived from an EMBL/GenBank/DDBJ whole genome shotgun (WGS) entry which is preliminary data.</text>
</comment>
<evidence type="ECO:0000256" key="11">
    <source>
        <dbReference type="ARBA" id="ARBA00066744"/>
    </source>
</evidence>
<dbReference type="Pfam" id="PF06421">
    <property type="entry name" value="LepA_C"/>
    <property type="match status" value="1"/>
</dbReference>
<dbReference type="InterPro" id="IPR035647">
    <property type="entry name" value="EFG_III/V"/>
</dbReference>
<comment type="catalytic activity">
    <reaction evidence="8 12">
        <text>GTP + H2O = GDP + phosphate + H(+)</text>
        <dbReference type="Rhea" id="RHEA:19669"/>
        <dbReference type="ChEBI" id="CHEBI:15377"/>
        <dbReference type="ChEBI" id="CHEBI:15378"/>
        <dbReference type="ChEBI" id="CHEBI:37565"/>
        <dbReference type="ChEBI" id="CHEBI:43474"/>
        <dbReference type="ChEBI" id="CHEBI:58189"/>
        <dbReference type="EC" id="3.6.5.n1"/>
    </reaction>
</comment>
<keyword evidence="14" id="KW-0251">Elongation factor</keyword>
<dbReference type="SUPFAM" id="SSF50447">
    <property type="entry name" value="Translation proteins"/>
    <property type="match status" value="1"/>
</dbReference>
<dbReference type="Gene3D" id="3.30.70.2570">
    <property type="entry name" value="Elongation factor 4, C-terminal domain"/>
    <property type="match status" value="1"/>
</dbReference>
<evidence type="ECO:0000256" key="5">
    <source>
        <dbReference type="ARBA" id="ARBA00022917"/>
    </source>
</evidence>
<evidence type="ECO:0000256" key="4">
    <source>
        <dbReference type="ARBA" id="ARBA00022801"/>
    </source>
</evidence>
<dbReference type="PATRIC" id="fig|1618357.3.peg.149"/>
<comment type="similarity">
    <text evidence="1 12">Belongs to the TRAFAC class translation factor GTPase superfamily. Classic translation factor GTPase family. LepA subfamily.</text>
</comment>
<dbReference type="NCBIfam" id="TIGR00231">
    <property type="entry name" value="small_GTP"/>
    <property type="match status" value="1"/>
</dbReference>
<keyword evidence="6 12" id="KW-0342">GTP-binding</keyword>
<evidence type="ECO:0000256" key="7">
    <source>
        <dbReference type="ARBA" id="ARBA00023136"/>
    </source>
</evidence>
<gene>
    <name evidence="12" type="primary">lepA</name>
    <name evidence="14" type="ORF">UX78_C0002G0063</name>
</gene>
<dbReference type="PRINTS" id="PR00315">
    <property type="entry name" value="ELONGATNFCT"/>
</dbReference>
<dbReference type="InterPro" id="IPR006297">
    <property type="entry name" value="EF-4"/>
</dbReference>
<evidence type="ECO:0000256" key="3">
    <source>
        <dbReference type="ARBA" id="ARBA00022741"/>
    </source>
</evidence>
<dbReference type="InterPro" id="IPR009000">
    <property type="entry name" value="Transl_B-barrel_sf"/>
</dbReference>
<dbReference type="GO" id="GO:0005886">
    <property type="term" value="C:plasma membrane"/>
    <property type="evidence" value="ECO:0007669"/>
    <property type="project" value="UniProtKB-SubCell"/>
</dbReference>
<accession>A0A0G1TRU5</accession>
<dbReference type="InterPro" id="IPR038363">
    <property type="entry name" value="LepA_C_sf"/>
</dbReference>
<keyword evidence="2 12" id="KW-1003">Cell membrane</keyword>
<feature type="domain" description="Tr-type G" evidence="13">
    <location>
        <begin position="2"/>
        <end position="200"/>
    </location>
</feature>
<dbReference type="Gene3D" id="3.40.50.300">
    <property type="entry name" value="P-loop containing nucleotide triphosphate hydrolases"/>
    <property type="match status" value="1"/>
</dbReference>
<dbReference type="GO" id="GO:0045727">
    <property type="term" value="P:positive regulation of translation"/>
    <property type="evidence" value="ECO:0007669"/>
    <property type="project" value="UniProtKB-UniRule"/>
</dbReference>
<evidence type="ECO:0000256" key="2">
    <source>
        <dbReference type="ARBA" id="ARBA00022475"/>
    </source>
</evidence>
<evidence type="ECO:0000256" key="1">
    <source>
        <dbReference type="ARBA" id="ARBA00005454"/>
    </source>
</evidence>
<evidence type="ECO:0000259" key="13">
    <source>
        <dbReference type="PROSITE" id="PS51722"/>
    </source>
</evidence>
<dbReference type="FunFam" id="3.30.70.2570:FF:000001">
    <property type="entry name" value="Translation factor GUF1, mitochondrial"/>
    <property type="match status" value="1"/>
</dbReference>
<dbReference type="InterPro" id="IPR013842">
    <property type="entry name" value="LepA_CTD"/>
</dbReference>
<dbReference type="GO" id="GO:0043022">
    <property type="term" value="F:ribosome binding"/>
    <property type="evidence" value="ECO:0007669"/>
    <property type="project" value="UniProtKB-UniRule"/>
</dbReference>
<dbReference type="InterPro" id="IPR000640">
    <property type="entry name" value="EFG_V-like"/>
</dbReference>
<dbReference type="CDD" id="cd03709">
    <property type="entry name" value="lepA_C"/>
    <property type="match status" value="1"/>
</dbReference>
<dbReference type="CDD" id="cd01890">
    <property type="entry name" value="LepA"/>
    <property type="match status" value="1"/>
</dbReference>
<dbReference type="GO" id="GO:0003746">
    <property type="term" value="F:translation elongation factor activity"/>
    <property type="evidence" value="ECO:0007669"/>
    <property type="project" value="UniProtKB-UniRule"/>
</dbReference>
<dbReference type="Gene3D" id="3.30.70.240">
    <property type="match status" value="1"/>
</dbReference>
<comment type="similarity">
    <text evidence="10">Belongs to the GTP-binding elongation factor family. LepA subfamily.</text>
</comment>
<keyword evidence="7 12" id="KW-0472">Membrane</keyword>
<dbReference type="SUPFAM" id="SSF52540">
    <property type="entry name" value="P-loop containing nucleoside triphosphate hydrolases"/>
    <property type="match status" value="1"/>
</dbReference>
<dbReference type="InterPro" id="IPR027417">
    <property type="entry name" value="P-loop_NTPase"/>
</dbReference>
<dbReference type="Pfam" id="PF00009">
    <property type="entry name" value="GTP_EFTU"/>
    <property type="match status" value="1"/>
</dbReference>
<keyword evidence="4 12" id="KW-0378">Hydrolase</keyword>
<dbReference type="HAMAP" id="MF_00071">
    <property type="entry name" value="LepA"/>
    <property type="match status" value="1"/>
</dbReference>
<evidence type="ECO:0000313" key="15">
    <source>
        <dbReference type="Proteomes" id="UP000034607"/>
    </source>
</evidence>
<dbReference type="AlphaFoldDB" id="A0A0G1TRU5"/>
<dbReference type="SMART" id="SM00838">
    <property type="entry name" value="EFG_C"/>
    <property type="match status" value="1"/>
</dbReference>